<dbReference type="InterPro" id="IPR011009">
    <property type="entry name" value="Kinase-like_dom_sf"/>
</dbReference>
<name>A0A812U758_9DINO</name>
<evidence type="ECO:0000259" key="1">
    <source>
        <dbReference type="PROSITE" id="PS50011"/>
    </source>
</evidence>
<feature type="domain" description="Protein kinase" evidence="1">
    <location>
        <begin position="346"/>
        <end position="582"/>
    </location>
</feature>
<comment type="caution">
    <text evidence="2">The sequence shown here is derived from an EMBL/GenBank/DDBJ whole genome shotgun (WGS) entry which is preliminary data.</text>
</comment>
<dbReference type="CDD" id="cd09076">
    <property type="entry name" value="L1-EN"/>
    <property type="match status" value="1"/>
</dbReference>
<dbReference type="InterPro" id="IPR000719">
    <property type="entry name" value="Prot_kinase_dom"/>
</dbReference>
<organism evidence="2 3">
    <name type="scientific">Symbiodinium natans</name>
    <dbReference type="NCBI Taxonomy" id="878477"/>
    <lineage>
        <taxon>Eukaryota</taxon>
        <taxon>Sar</taxon>
        <taxon>Alveolata</taxon>
        <taxon>Dinophyceae</taxon>
        <taxon>Suessiales</taxon>
        <taxon>Symbiodiniaceae</taxon>
        <taxon>Symbiodinium</taxon>
    </lineage>
</organism>
<dbReference type="Gene3D" id="1.10.510.10">
    <property type="entry name" value="Transferase(Phosphotransferase) domain 1"/>
    <property type="match status" value="1"/>
</dbReference>
<dbReference type="AlphaFoldDB" id="A0A812U758"/>
<protein>
    <submittedName>
        <fullName evidence="2">CFDP2 protein</fullName>
    </submittedName>
</protein>
<gene>
    <name evidence="2" type="primary">CFDP2</name>
    <name evidence="2" type="ORF">SNAT2548_LOCUS31920</name>
</gene>
<dbReference type="GO" id="GO:0005524">
    <property type="term" value="F:ATP binding"/>
    <property type="evidence" value="ECO:0007669"/>
    <property type="project" value="InterPro"/>
</dbReference>
<evidence type="ECO:0000313" key="3">
    <source>
        <dbReference type="Proteomes" id="UP000604046"/>
    </source>
</evidence>
<evidence type="ECO:0000313" key="2">
    <source>
        <dbReference type="EMBL" id="CAE7564241.1"/>
    </source>
</evidence>
<dbReference type="EMBL" id="CAJNDS010002683">
    <property type="protein sequence ID" value="CAE7564241.1"/>
    <property type="molecule type" value="Genomic_DNA"/>
</dbReference>
<dbReference type="PROSITE" id="PS50011">
    <property type="entry name" value="PROTEIN_KINASE_DOM"/>
    <property type="match status" value="1"/>
</dbReference>
<dbReference type="InterPro" id="IPR036691">
    <property type="entry name" value="Endo/exonu/phosph_ase_sf"/>
</dbReference>
<accession>A0A812U758</accession>
<dbReference type="Pfam" id="PF00069">
    <property type="entry name" value="Pkinase"/>
    <property type="match status" value="1"/>
</dbReference>
<dbReference type="GO" id="GO:0004672">
    <property type="term" value="F:protein kinase activity"/>
    <property type="evidence" value="ECO:0007669"/>
    <property type="project" value="InterPro"/>
</dbReference>
<dbReference type="PANTHER" id="PTHR23227:SF67">
    <property type="entry name" value="CRANIOFACIAL DEVELOPMENT PROTEIN 2-LIKE"/>
    <property type="match status" value="1"/>
</dbReference>
<dbReference type="Gene3D" id="3.60.10.10">
    <property type="entry name" value="Endonuclease/exonuclease/phosphatase"/>
    <property type="match status" value="1"/>
</dbReference>
<dbReference type="OrthoDB" id="410381at2759"/>
<dbReference type="SUPFAM" id="SSF56112">
    <property type="entry name" value="Protein kinase-like (PK-like)"/>
    <property type="match status" value="1"/>
</dbReference>
<dbReference type="SMART" id="SM00220">
    <property type="entry name" value="S_TKc"/>
    <property type="match status" value="1"/>
</dbReference>
<proteinExistence type="predicted"/>
<keyword evidence="3" id="KW-1185">Reference proteome</keyword>
<dbReference type="SUPFAM" id="SSF56219">
    <property type="entry name" value="DNase I-like"/>
    <property type="match status" value="1"/>
</dbReference>
<dbReference type="PANTHER" id="PTHR23227">
    <property type="entry name" value="BUCENTAUR RELATED"/>
    <property type="match status" value="1"/>
</dbReference>
<dbReference type="InterPro" id="IPR027124">
    <property type="entry name" value="Swc5/CFDP1/2"/>
</dbReference>
<sequence>MDAEKAMQGVGFLLNQQMQAAWKAADSLCECAGGRLIRIRLKIRGRFFSVIWCYAPTYRCSDEEKDQFYAKLGRLLNEIPARDDLILLGDFNARVGLALEEREEQGPVVREMVGTRGLPERNDNGVRLLDFCSGRVREKLCIASTFYKRREYGTWFHQSSRRWYQIDHVICSRQTKSLVTDVCAMPGYVHETDHRCLRLQFAVPPKAYLGKFYRSGRSARQEVRPPRLLVSGLKVPEVARDFNEQLHSLMVEGFFDEGYELFGYALRKVAHKCLGAVPVEGGPQWKLDNAPKLARTKGGEYKAACKKAKNQVQQLINTWWKEKAAAIQEAVDAKDPNYQFAGYRELRRVLASGRQAPGKLKDAKGNLLHTRSGRIHRWREYFEELLNVPAAVELHQLDKVTELVPDNTLDSVPTFAETVAAVGRLKPGKAAGPDGVAAEVVQALDAVNLRALHEMFARVWMGLEVMLEAWKEAFLVPLPKKGDLTQRKRWRPDPSKSVKIADFGISKRLSGATLARTMVGTLEIMAPERVRALSEGVLAEAAEYGPESDLWSLGVVLYELAVLRLVDIRTSGRTDAIPYLDR</sequence>
<reference evidence="2" key="1">
    <citation type="submission" date="2021-02" db="EMBL/GenBank/DDBJ databases">
        <authorList>
            <person name="Dougan E. K."/>
            <person name="Rhodes N."/>
            <person name="Thang M."/>
            <person name="Chan C."/>
        </authorList>
    </citation>
    <scope>NUCLEOTIDE SEQUENCE</scope>
</reference>
<dbReference type="Proteomes" id="UP000604046">
    <property type="component" value="Unassembled WGS sequence"/>
</dbReference>